<reference evidence="5" key="1">
    <citation type="journal article" date="2019" name="Int. J. Syst. Evol. Microbiol.">
        <title>The Global Catalogue of Microorganisms (GCM) 10K type strain sequencing project: providing services to taxonomists for standard genome sequencing and annotation.</title>
        <authorList>
            <consortium name="The Broad Institute Genomics Platform"/>
            <consortium name="The Broad Institute Genome Sequencing Center for Infectious Disease"/>
            <person name="Wu L."/>
            <person name="Ma J."/>
        </authorList>
    </citation>
    <scope>NUCLEOTIDE SEQUENCE [LARGE SCALE GENOMIC DNA]</scope>
    <source>
        <strain evidence="5">JCM 13378</strain>
    </source>
</reference>
<dbReference type="InterPro" id="IPR036465">
    <property type="entry name" value="vWFA_dom_sf"/>
</dbReference>
<keyword evidence="2" id="KW-1133">Transmembrane helix</keyword>
<evidence type="ECO:0000313" key="5">
    <source>
        <dbReference type="Proteomes" id="UP001501757"/>
    </source>
</evidence>
<evidence type="ECO:0000259" key="3">
    <source>
        <dbReference type="Pfam" id="PF13519"/>
    </source>
</evidence>
<dbReference type="Gene3D" id="3.40.50.410">
    <property type="entry name" value="von Willebrand factor, type A domain"/>
    <property type="match status" value="1"/>
</dbReference>
<keyword evidence="5" id="KW-1185">Reference proteome</keyword>
<evidence type="ECO:0000256" key="2">
    <source>
        <dbReference type="SAM" id="Phobius"/>
    </source>
</evidence>
<name>A0ABP3H808_9ALTE</name>
<keyword evidence="1" id="KW-0175">Coiled coil</keyword>
<dbReference type="EMBL" id="BAAAEI010000019">
    <property type="protein sequence ID" value="GAA0363911.1"/>
    <property type="molecule type" value="Genomic_DNA"/>
</dbReference>
<dbReference type="Proteomes" id="UP001501757">
    <property type="component" value="Unassembled WGS sequence"/>
</dbReference>
<protein>
    <recommendedName>
        <fullName evidence="3">VWFA domain-containing protein</fullName>
    </recommendedName>
</protein>
<keyword evidence="2" id="KW-0472">Membrane</keyword>
<feature type="transmembrane region" description="Helical" evidence="2">
    <location>
        <begin position="12"/>
        <end position="32"/>
    </location>
</feature>
<dbReference type="InterPro" id="IPR002035">
    <property type="entry name" value="VWF_A"/>
</dbReference>
<comment type="caution">
    <text evidence="4">The sequence shown here is derived from an EMBL/GenBank/DDBJ whole genome shotgun (WGS) entry which is preliminary data.</text>
</comment>
<dbReference type="SUPFAM" id="SSF53300">
    <property type="entry name" value="vWA-like"/>
    <property type="match status" value="1"/>
</dbReference>
<dbReference type="RefSeq" id="WP_343846063.1">
    <property type="nucleotide sequence ID" value="NZ_BAAAEI010000019.1"/>
</dbReference>
<sequence length="356" mass="38571">MLKRRDAAGFNLAFLDVMACGLGAVILIFMLVKFNAATSTPSDEETRLQAEIAQQQALAEQLTRLLDNNNQQLTDTQRAADSKQMQIDALSEQARQTQQAAADKSAVLANLEKAVAAAAPKQADDPLALKGKGEERYLLGLKVEGRQIGILLDNSASMADEKLIDILRYKVSSNAERQTAPKWQRSKRAAKWLLARLPAEAKVTLFAFNQQPTQLGPSAQLAANDAKALGQLAQQIDQLVPEQGTNLQAALMAIKQANPAMDHLYIITDGLPTLGVQDAQLKKLRQCPSLYSGGSTIDGNCRLILFGHSVRQAAFQNVSVNVVLMPLEGDPDAAQAYWNWTSNNGGMLLSPAEGWP</sequence>
<accession>A0ABP3H808</accession>
<evidence type="ECO:0000256" key="1">
    <source>
        <dbReference type="SAM" id="Coils"/>
    </source>
</evidence>
<gene>
    <name evidence="4" type="ORF">GCM10009092_30360</name>
</gene>
<feature type="coiled-coil region" evidence="1">
    <location>
        <begin position="45"/>
        <end position="100"/>
    </location>
</feature>
<evidence type="ECO:0000313" key="4">
    <source>
        <dbReference type="EMBL" id="GAA0363911.1"/>
    </source>
</evidence>
<keyword evidence="2" id="KW-0812">Transmembrane</keyword>
<feature type="domain" description="VWFA" evidence="3">
    <location>
        <begin position="150"/>
        <end position="270"/>
    </location>
</feature>
<dbReference type="CDD" id="cd00198">
    <property type="entry name" value="vWFA"/>
    <property type="match status" value="1"/>
</dbReference>
<dbReference type="Pfam" id="PF13519">
    <property type="entry name" value="VWA_2"/>
    <property type="match status" value="1"/>
</dbReference>
<proteinExistence type="predicted"/>
<organism evidence="4 5">
    <name type="scientific">Bowmanella denitrificans</name>
    <dbReference type="NCBI Taxonomy" id="366582"/>
    <lineage>
        <taxon>Bacteria</taxon>
        <taxon>Pseudomonadati</taxon>
        <taxon>Pseudomonadota</taxon>
        <taxon>Gammaproteobacteria</taxon>
        <taxon>Alteromonadales</taxon>
        <taxon>Alteromonadaceae</taxon>
        <taxon>Bowmanella</taxon>
    </lineage>
</organism>